<evidence type="ECO:0000256" key="1">
    <source>
        <dbReference type="SAM" id="MobiDB-lite"/>
    </source>
</evidence>
<dbReference type="Proteomes" id="UP001371456">
    <property type="component" value="Unassembled WGS sequence"/>
</dbReference>
<evidence type="ECO:0000313" key="2">
    <source>
        <dbReference type="EMBL" id="KAK6788591.1"/>
    </source>
</evidence>
<dbReference type="AlphaFoldDB" id="A0AAN8YEB9"/>
<feature type="region of interest" description="Disordered" evidence="1">
    <location>
        <begin position="1"/>
        <end position="25"/>
    </location>
</feature>
<comment type="caution">
    <text evidence="2">The sequence shown here is derived from an EMBL/GenBank/DDBJ whole genome shotgun (WGS) entry which is preliminary data.</text>
</comment>
<proteinExistence type="predicted"/>
<dbReference type="EMBL" id="JBANQN010000005">
    <property type="protein sequence ID" value="KAK6788591.1"/>
    <property type="molecule type" value="Genomic_DNA"/>
</dbReference>
<accession>A0AAN8YEB9</accession>
<evidence type="ECO:0000313" key="3">
    <source>
        <dbReference type="Proteomes" id="UP001371456"/>
    </source>
</evidence>
<reference evidence="2 3" key="1">
    <citation type="submission" date="2024-02" db="EMBL/GenBank/DDBJ databases">
        <title>de novo genome assembly of Solanum bulbocastanum strain 11H21.</title>
        <authorList>
            <person name="Hosaka A.J."/>
        </authorList>
    </citation>
    <scope>NUCLEOTIDE SEQUENCE [LARGE SCALE GENOMIC DNA]</scope>
    <source>
        <tissue evidence="2">Young leaves</tissue>
    </source>
</reference>
<protein>
    <submittedName>
        <fullName evidence="2">Uncharacterized protein</fullName>
    </submittedName>
</protein>
<organism evidence="2 3">
    <name type="scientific">Solanum bulbocastanum</name>
    <name type="common">Wild potato</name>
    <dbReference type="NCBI Taxonomy" id="147425"/>
    <lineage>
        <taxon>Eukaryota</taxon>
        <taxon>Viridiplantae</taxon>
        <taxon>Streptophyta</taxon>
        <taxon>Embryophyta</taxon>
        <taxon>Tracheophyta</taxon>
        <taxon>Spermatophyta</taxon>
        <taxon>Magnoliopsida</taxon>
        <taxon>eudicotyledons</taxon>
        <taxon>Gunneridae</taxon>
        <taxon>Pentapetalae</taxon>
        <taxon>asterids</taxon>
        <taxon>lamiids</taxon>
        <taxon>Solanales</taxon>
        <taxon>Solanaceae</taxon>
        <taxon>Solanoideae</taxon>
        <taxon>Solaneae</taxon>
        <taxon>Solanum</taxon>
    </lineage>
</organism>
<keyword evidence="3" id="KW-1185">Reference proteome</keyword>
<name>A0AAN8YEB9_SOLBU</name>
<gene>
    <name evidence="2" type="ORF">RDI58_012389</name>
</gene>
<sequence>MVKENSSHSIAKKGNQEIEQAQDNQTPGEICQINLRPNARVESIWKQGYDKDSIKKLGDANYKYFSAIIKERTQRKPIRDITSLDGQMLYEPQEIQNEFVLFYKSLMGTSSLKLPAIDVQNGKGKTKTAQIFKIILAEGIYELWIERNNRIFEKKSKMEENVAKEIAYVTIARAPANIKNDVNEFKF</sequence>